<evidence type="ECO:0000313" key="2">
    <source>
        <dbReference type="Proteomes" id="UP000661112"/>
    </source>
</evidence>
<dbReference type="Proteomes" id="UP000661112">
    <property type="component" value="Unassembled WGS sequence"/>
</dbReference>
<proteinExistence type="predicted"/>
<sequence length="122" mass="14628">MSIYSNQAIRWDIGTFKNFNSIVTWWKNQNNQKFKIYHVTEYKRVFNENTLQVAWEPVKYNEKENKIVINPNLELNNGWASLTYNGEESINAHSIDLDMERDNLFVWFGEPQQVIIFVKDKH</sequence>
<reference evidence="1 2" key="1">
    <citation type="journal article" date="2020" name="ISME J.">
        <title>Comparative genomics reveals insights into cyanobacterial evolution and habitat adaptation.</title>
        <authorList>
            <person name="Chen M.Y."/>
            <person name="Teng W.K."/>
            <person name="Zhao L."/>
            <person name="Hu C.X."/>
            <person name="Zhou Y.K."/>
            <person name="Han B.P."/>
            <person name="Song L.R."/>
            <person name="Shu W.S."/>
        </authorList>
    </citation>
    <scope>NUCLEOTIDE SEQUENCE [LARGE SCALE GENOMIC DNA]</scope>
    <source>
        <strain evidence="1 2">FACHB-119</strain>
    </source>
</reference>
<dbReference type="RefSeq" id="WP_190470905.1">
    <property type="nucleotide sequence ID" value="NZ_JACJSG010000011.1"/>
</dbReference>
<organism evidence="1 2">
    <name type="scientific">Anabaena azotica FACHB-119</name>
    <dbReference type="NCBI Taxonomy" id="947527"/>
    <lineage>
        <taxon>Bacteria</taxon>
        <taxon>Bacillati</taxon>
        <taxon>Cyanobacteriota</taxon>
        <taxon>Cyanophyceae</taxon>
        <taxon>Nostocales</taxon>
        <taxon>Nostocaceae</taxon>
        <taxon>Anabaena</taxon>
        <taxon>Anabaena azotica</taxon>
    </lineage>
</organism>
<accession>A0ABR8D1D3</accession>
<keyword evidence="2" id="KW-1185">Reference proteome</keyword>
<protein>
    <submittedName>
        <fullName evidence="1">Uncharacterized protein</fullName>
    </submittedName>
</protein>
<gene>
    <name evidence="1" type="ORF">H6G83_10310</name>
</gene>
<evidence type="ECO:0000313" key="1">
    <source>
        <dbReference type="EMBL" id="MBD2500994.1"/>
    </source>
</evidence>
<dbReference type="EMBL" id="JACJSG010000011">
    <property type="protein sequence ID" value="MBD2500994.1"/>
    <property type="molecule type" value="Genomic_DNA"/>
</dbReference>
<name>A0ABR8D1D3_9NOST</name>
<comment type="caution">
    <text evidence="1">The sequence shown here is derived from an EMBL/GenBank/DDBJ whole genome shotgun (WGS) entry which is preliminary data.</text>
</comment>